<protein>
    <submittedName>
        <fullName evidence="2">Uncharacterized protein</fullName>
    </submittedName>
</protein>
<gene>
    <name evidence="2" type="ORF">B1526_0229</name>
</gene>
<keyword evidence="1" id="KW-1133">Transmembrane helix</keyword>
<evidence type="ECO:0000313" key="3">
    <source>
        <dbReference type="Proteomes" id="UP000218399"/>
    </source>
</evidence>
<evidence type="ECO:0000256" key="1">
    <source>
        <dbReference type="SAM" id="Phobius"/>
    </source>
</evidence>
<comment type="caution">
    <text evidence="2">The sequence shown here is derived from an EMBL/GenBank/DDBJ whole genome shotgun (WGS) entry which is preliminary data.</text>
</comment>
<organism evidence="2 3">
    <name type="scientific">Bifidobacterium criceti</name>
    <dbReference type="NCBI Taxonomy" id="1960969"/>
    <lineage>
        <taxon>Bacteria</taxon>
        <taxon>Bacillati</taxon>
        <taxon>Actinomycetota</taxon>
        <taxon>Actinomycetes</taxon>
        <taxon>Bifidobacteriales</taxon>
        <taxon>Bifidobacteriaceae</taxon>
        <taxon>Bifidobacterium</taxon>
    </lineage>
</organism>
<keyword evidence="1" id="KW-0812">Transmembrane</keyword>
<feature type="transmembrane region" description="Helical" evidence="1">
    <location>
        <begin position="7"/>
        <end position="28"/>
    </location>
</feature>
<keyword evidence="3" id="KW-1185">Reference proteome</keyword>
<reference evidence="2 3" key="1">
    <citation type="journal article" date="2017" name="ISME J.">
        <title>Unveiling bifidobacterial biogeography across the mammalian branch of the tree of life.</title>
        <authorList>
            <person name="Milani C."/>
            <person name="Mangifesta M."/>
            <person name="Mancabelli L."/>
            <person name="Lugli G.A."/>
            <person name="James K."/>
            <person name="Duranti S."/>
            <person name="Turroni F."/>
            <person name="Ferrario C."/>
            <person name="Ossiprandi M.C."/>
            <person name="van Sinderen D."/>
            <person name="Ventura M."/>
        </authorList>
    </citation>
    <scope>NUCLEOTIDE SEQUENCE [LARGE SCALE GENOMIC DNA]</scope>
    <source>
        <strain evidence="3">Ham19E</strain>
    </source>
</reference>
<accession>A0A2A2EIB2</accession>
<dbReference type="AlphaFoldDB" id="A0A2A2EIB2"/>
<evidence type="ECO:0000313" key="2">
    <source>
        <dbReference type="EMBL" id="PAU68803.1"/>
    </source>
</evidence>
<dbReference type="EMBL" id="MVOH01000003">
    <property type="protein sequence ID" value="PAU68803.1"/>
    <property type="molecule type" value="Genomic_DNA"/>
</dbReference>
<sequence length="68" mass="7918">MKLSRHQWIRLVASTVVFAILDILWTLFAFGKSTLLSWRGWLGVAVLSTFFFLIAAWWMSTLHPHRGE</sequence>
<name>A0A2A2EIB2_9BIFI</name>
<proteinExistence type="predicted"/>
<feature type="transmembrane region" description="Helical" evidence="1">
    <location>
        <begin position="40"/>
        <end position="59"/>
    </location>
</feature>
<keyword evidence="1" id="KW-0472">Membrane</keyword>
<dbReference type="Proteomes" id="UP000218399">
    <property type="component" value="Unassembled WGS sequence"/>
</dbReference>